<organism evidence="2">
    <name type="scientific">Clandestinovirus</name>
    <dbReference type="NCBI Taxonomy" id="2831644"/>
    <lineage>
        <taxon>Viruses</taxon>
    </lineage>
</organism>
<evidence type="ECO:0000313" key="2">
    <source>
        <dbReference type="EMBL" id="QYA18532.1"/>
    </source>
</evidence>
<protein>
    <submittedName>
        <fullName evidence="2">Transmembrane protein</fullName>
    </submittedName>
</protein>
<reference evidence="2" key="1">
    <citation type="submission" date="2021-06" db="EMBL/GenBank/DDBJ databases">
        <authorList>
            <person name="Rolland C."/>
        </authorList>
    </citation>
    <scope>NUCLEOTIDE SEQUENCE</scope>
    <source>
        <strain evidence="2">347.936635</strain>
    </source>
</reference>
<accession>A0A8F8PN67</accession>
<evidence type="ECO:0000256" key="1">
    <source>
        <dbReference type="SAM" id="Phobius"/>
    </source>
</evidence>
<proteinExistence type="predicted"/>
<sequence length="405" mass="42851">MYSSKKYTPWILAGIGVVGVTGYLAYNQGWYDKYMQGASQKQVAAQTKQAQQLNQRAAYLKQQAAATGDSGLYAEANRCEHQANAIMYKLKQQATTTAAVQEPVKAAQSAAVQSATAAQTSADAAQKAVQAAGQHPQAVQAAKQAQTAAQVAKTAATQAKATQNPAEVAKQTQVAANAAVVATQQANVATQVATQQPAAAQQPAAQQNMIAEASTGMADQFDVQYPGFPGTELDFISNFNGADEQATKDFQQQQGVPRPTQIGNVHQPVDQFLGSYRDFEFYNSGCSPAADAYVYSSSDVAPNAPGPMASGIDSATVLKPSAYPDVVSADGFSQITIDGPRSAVFTDNIFDDGTALSRRFNQNYDLRSDLQPQIYNPEMMAGFGVSISTHGAFSNNTMPVRETIA</sequence>
<gene>
    <name evidence="2" type="ORF">KOM_12_263</name>
</gene>
<dbReference type="EMBL" id="MZ420154">
    <property type="protein sequence ID" value="QYA18532.1"/>
    <property type="molecule type" value="Genomic_DNA"/>
</dbReference>
<feature type="transmembrane region" description="Helical" evidence="1">
    <location>
        <begin position="7"/>
        <end position="26"/>
    </location>
</feature>
<keyword evidence="1" id="KW-1133">Transmembrane helix</keyword>
<keyword evidence="1 2" id="KW-0812">Transmembrane</keyword>
<keyword evidence="1" id="KW-0472">Membrane</keyword>
<name>A0A8F8PN67_9VIRU</name>